<dbReference type="GO" id="GO:0046872">
    <property type="term" value="F:metal ion binding"/>
    <property type="evidence" value="ECO:0007669"/>
    <property type="project" value="InterPro"/>
</dbReference>
<comment type="caution">
    <text evidence="2">The sequence shown here is derived from an EMBL/GenBank/DDBJ whole genome shotgun (WGS) entry which is preliminary data.</text>
</comment>
<dbReference type="SUPFAM" id="SSF55008">
    <property type="entry name" value="HMA, heavy metal-associated domain"/>
    <property type="match status" value="1"/>
</dbReference>
<dbReference type="InterPro" id="IPR036163">
    <property type="entry name" value="HMA_dom_sf"/>
</dbReference>
<proteinExistence type="predicted"/>
<dbReference type="Pfam" id="PF00403">
    <property type="entry name" value="HMA"/>
    <property type="match status" value="1"/>
</dbReference>
<dbReference type="Proteomes" id="UP000321562">
    <property type="component" value="Unassembled WGS sequence"/>
</dbReference>
<dbReference type="OrthoDB" id="9801832at2"/>
<reference evidence="2 3" key="1">
    <citation type="submission" date="2019-08" db="EMBL/GenBank/DDBJ databases">
        <authorList>
            <person name="Ye J."/>
        </authorList>
    </citation>
    <scope>NUCLEOTIDE SEQUENCE [LARGE SCALE GENOMIC DNA]</scope>
    <source>
        <strain evidence="2 3">TK008</strain>
    </source>
</reference>
<sequence length="61" mass="6422">MKFIVSEMTCSHCKAAIENAVRDAGGSASVDLEKREVLIDGIDAARASDAIRKAGYSPQPA</sequence>
<dbReference type="AlphaFoldDB" id="A0A5C6S945"/>
<keyword evidence="3" id="KW-1185">Reference proteome</keyword>
<feature type="domain" description="HMA" evidence="1">
    <location>
        <begin position="1"/>
        <end position="59"/>
    </location>
</feature>
<protein>
    <submittedName>
        <fullName evidence="2">Heavy-metal-associated domain-containing protein</fullName>
    </submittedName>
</protein>
<dbReference type="EMBL" id="VOPL01000001">
    <property type="protein sequence ID" value="TXB70894.1"/>
    <property type="molecule type" value="Genomic_DNA"/>
</dbReference>
<dbReference type="InterPro" id="IPR006121">
    <property type="entry name" value="HMA_dom"/>
</dbReference>
<name>A0A5C6S945_9RHOB</name>
<dbReference type="Gene3D" id="3.30.70.100">
    <property type="match status" value="1"/>
</dbReference>
<gene>
    <name evidence="2" type="ORF">FQV27_03335</name>
</gene>
<dbReference type="CDD" id="cd00371">
    <property type="entry name" value="HMA"/>
    <property type="match status" value="1"/>
</dbReference>
<evidence type="ECO:0000259" key="1">
    <source>
        <dbReference type="PROSITE" id="PS50846"/>
    </source>
</evidence>
<dbReference type="PROSITE" id="PS50846">
    <property type="entry name" value="HMA_2"/>
    <property type="match status" value="1"/>
</dbReference>
<dbReference type="RefSeq" id="WP_147096378.1">
    <property type="nucleotide sequence ID" value="NZ_JBHUFH010000002.1"/>
</dbReference>
<evidence type="ECO:0000313" key="3">
    <source>
        <dbReference type="Proteomes" id="UP000321562"/>
    </source>
</evidence>
<organism evidence="2 3">
    <name type="scientific">Paracoccus aurantiacus</name>
    <dbReference type="NCBI Taxonomy" id="2599412"/>
    <lineage>
        <taxon>Bacteria</taxon>
        <taxon>Pseudomonadati</taxon>
        <taxon>Pseudomonadota</taxon>
        <taxon>Alphaproteobacteria</taxon>
        <taxon>Rhodobacterales</taxon>
        <taxon>Paracoccaceae</taxon>
        <taxon>Paracoccus</taxon>
    </lineage>
</organism>
<accession>A0A5C6S945</accession>
<evidence type="ECO:0000313" key="2">
    <source>
        <dbReference type="EMBL" id="TXB70894.1"/>
    </source>
</evidence>